<name>A0ABS5UXY2_9GAMM</name>
<sequence length="400" mass="43553">MQTILPPSDSADAALCRWQEAGLIKSADMQAARAVANTLAAEHHRHGAWQQRLAWLGLSLGALSFGAGVIFFFAYNWADLHRFAKFAVLEGAMLGLLGLLFMLERREIATGKGAILLMLDLLFGALLAVVGQVYQTGADPWQLFALWSVFSLLLAMGYRSDWLWCCVIGQLNLALTLYFSTRFGLWAMFDDQVRIIVVIASVNLVLHLFLDAAPRFKITAATMPFASLFALLLALGYLVWLAALLVFDSGSLLWGQTLYGTDGASIVGAGLLLLSPLVYLYYRRINPSAIGLGLWGFAAIGVATMALSRLILESSDDPVGIFMLVGMFVLGCSSALVVYLKAMLRDMSPDVDESVTSGLLASKAPDFESDVEPDVENDVEPDFEPDGEDKGEDNAKERHP</sequence>
<dbReference type="Pfam" id="PF09925">
    <property type="entry name" value="DUF2157"/>
    <property type="match status" value="1"/>
</dbReference>
<feature type="transmembrane region" description="Helical" evidence="2">
    <location>
        <begin position="140"/>
        <end position="157"/>
    </location>
</feature>
<organism evidence="4 5">
    <name type="scientific">Shewanella jiangmenensis</name>
    <dbReference type="NCBI Taxonomy" id="2837387"/>
    <lineage>
        <taxon>Bacteria</taxon>
        <taxon>Pseudomonadati</taxon>
        <taxon>Pseudomonadota</taxon>
        <taxon>Gammaproteobacteria</taxon>
        <taxon>Alteromonadales</taxon>
        <taxon>Shewanellaceae</taxon>
        <taxon>Shewanella</taxon>
    </lineage>
</organism>
<dbReference type="EMBL" id="JAHEPS010000001">
    <property type="protein sequence ID" value="MBT1442920.1"/>
    <property type="molecule type" value="Genomic_DNA"/>
</dbReference>
<proteinExistence type="predicted"/>
<evidence type="ECO:0000313" key="4">
    <source>
        <dbReference type="EMBL" id="MBT1442920.1"/>
    </source>
</evidence>
<accession>A0ABS5UXY2</accession>
<gene>
    <name evidence="4" type="ORF">KJI95_00055</name>
</gene>
<keyword evidence="2" id="KW-0812">Transmembrane</keyword>
<feature type="transmembrane region" description="Helical" evidence="2">
    <location>
        <begin position="225"/>
        <end position="247"/>
    </location>
</feature>
<reference evidence="4 5" key="1">
    <citation type="submission" date="2021-05" db="EMBL/GenBank/DDBJ databases">
        <title>Shewanella sp. JM162201.</title>
        <authorList>
            <person name="Xu S."/>
            <person name="Li A."/>
        </authorList>
    </citation>
    <scope>NUCLEOTIDE SEQUENCE [LARGE SCALE GENOMIC DNA]</scope>
    <source>
        <strain evidence="4 5">JM162201</strain>
    </source>
</reference>
<feature type="region of interest" description="Disordered" evidence="1">
    <location>
        <begin position="362"/>
        <end position="400"/>
    </location>
</feature>
<protein>
    <submittedName>
        <fullName evidence="4">DUF2157 domain-containing protein</fullName>
    </submittedName>
</protein>
<feature type="transmembrane region" description="Helical" evidence="2">
    <location>
        <begin position="53"/>
        <end position="77"/>
    </location>
</feature>
<dbReference type="Proteomes" id="UP001195903">
    <property type="component" value="Unassembled WGS sequence"/>
</dbReference>
<feature type="transmembrane region" description="Helical" evidence="2">
    <location>
        <begin position="162"/>
        <end position="181"/>
    </location>
</feature>
<keyword evidence="2" id="KW-0472">Membrane</keyword>
<evidence type="ECO:0000256" key="2">
    <source>
        <dbReference type="SAM" id="Phobius"/>
    </source>
</evidence>
<evidence type="ECO:0000259" key="3">
    <source>
        <dbReference type="Pfam" id="PF09925"/>
    </source>
</evidence>
<feature type="compositionally biased region" description="Acidic residues" evidence="1">
    <location>
        <begin position="367"/>
        <end position="391"/>
    </location>
</feature>
<evidence type="ECO:0000256" key="1">
    <source>
        <dbReference type="SAM" id="MobiDB-lite"/>
    </source>
</evidence>
<feature type="transmembrane region" description="Helical" evidence="2">
    <location>
        <begin position="259"/>
        <end position="282"/>
    </location>
</feature>
<feature type="transmembrane region" description="Helical" evidence="2">
    <location>
        <begin position="193"/>
        <end position="213"/>
    </location>
</feature>
<evidence type="ECO:0000313" key="5">
    <source>
        <dbReference type="Proteomes" id="UP001195903"/>
    </source>
</evidence>
<keyword evidence="5" id="KW-1185">Reference proteome</keyword>
<comment type="caution">
    <text evidence="4">The sequence shown here is derived from an EMBL/GenBank/DDBJ whole genome shotgun (WGS) entry which is preliminary data.</text>
</comment>
<feature type="transmembrane region" description="Helical" evidence="2">
    <location>
        <begin position="83"/>
        <end position="103"/>
    </location>
</feature>
<feature type="domain" description="DUF2157" evidence="3">
    <location>
        <begin position="17"/>
        <end position="164"/>
    </location>
</feature>
<feature type="transmembrane region" description="Helical" evidence="2">
    <location>
        <begin position="289"/>
        <end position="312"/>
    </location>
</feature>
<feature type="transmembrane region" description="Helical" evidence="2">
    <location>
        <begin position="318"/>
        <end position="340"/>
    </location>
</feature>
<keyword evidence="2" id="KW-1133">Transmembrane helix</keyword>
<feature type="transmembrane region" description="Helical" evidence="2">
    <location>
        <begin position="115"/>
        <end position="134"/>
    </location>
</feature>
<dbReference type="RefSeq" id="WP_214505142.1">
    <property type="nucleotide sequence ID" value="NZ_JAHEPS010000001.1"/>
</dbReference>
<dbReference type="InterPro" id="IPR018677">
    <property type="entry name" value="DUF2157"/>
</dbReference>